<dbReference type="FunFam" id="2.10.110.10:FF:000018">
    <property type="entry name" value="Paxillin isoform 1"/>
    <property type="match status" value="1"/>
</dbReference>
<dbReference type="PROSITE" id="PS50023">
    <property type="entry name" value="LIM_DOMAIN_2"/>
    <property type="match status" value="3"/>
</dbReference>
<dbReference type="FunFam" id="2.10.110.10:FF:000008">
    <property type="entry name" value="Paxillin isoform 1"/>
    <property type="match status" value="1"/>
</dbReference>
<keyword evidence="8" id="KW-0965">Cell junction</keyword>
<evidence type="ECO:0000256" key="1">
    <source>
        <dbReference type="ARBA" id="ARBA00004245"/>
    </source>
</evidence>
<dbReference type="SMART" id="SM00132">
    <property type="entry name" value="LIM"/>
    <property type="match status" value="4"/>
</dbReference>
<feature type="region of interest" description="Disordered" evidence="12">
    <location>
        <begin position="21"/>
        <end position="62"/>
    </location>
</feature>
<dbReference type="GO" id="GO:0030036">
    <property type="term" value="P:actin cytoskeleton organization"/>
    <property type="evidence" value="ECO:0007669"/>
    <property type="project" value="TreeGrafter"/>
</dbReference>
<gene>
    <name evidence="14" type="primary">LPXN</name>
</gene>
<dbReference type="GO" id="GO:0005912">
    <property type="term" value="C:adherens junction"/>
    <property type="evidence" value="ECO:0007669"/>
    <property type="project" value="TreeGrafter"/>
</dbReference>
<evidence type="ECO:0000256" key="2">
    <source>
        <dbReference type="ARBA" id="ARBA00004246"/>
    </source>
</evidence>
<evidence type="ECO:0000256" key="3">
    <source>
        <dbReference type="ARBA" id="ARBA00022490"/>
    </source>
</evidence>
<dbReference type="GO" id="GO:0007507">
    <property type="term" value="P:heart development"/>
    <property type="evidence" value="ECO:0007669"/>
    <property type="project" value="TreeGrafter"/>
</dbReference>
<evidence type="ECO:0000256" key="6">
    <source>
        <dbReference type="ARBA" id="ARBA00022737"/>
    </source>
</evidence>
<dbReference type="FunFam" id="2.10.110.10:FF:000009">
    <property type="entry name" value="Paxillin isoform 1"/>
    <property type="match status" value="1"/>
</dbReference>
<evidence type="ECO:0000313" key="14">
    <source>
        <dbReference type="Ensembl" id="ENSOABP00000032410.1"/>
    </source>
</evidence>
<dbReference type="GeneID" id="116317338"/>
<dbReference type="GO" id="GO:0003779">
    <property type="term" value="F:actin binding"/>
    <property type="evidence" value="ECO:0007669"/>
    <property type="project" value="TreeGrafter"/>
</dbReference>
<comment type="subcellular location">
    <subcellularLocation>
        <location evidence="2">Cell junction</location>
        <location evidence="2">Focal adhesion</location>
    </subcellularLocation>
    <subcellularLocation>
        <location evidence="1">Cytoplasm</location>
        <location evidence="1">Cytoskeleton</location>
    </subcellularLocation>
</comment>
<feature type="compositionally biased region" description="Basic and acidic residues" evidence="12">
    <location>
        <begin position="28"/>
        <end position="42"/>
    </location>
</feature>
<dbReference type="InterPro" id="IPR047075">
    <property type="entry name" value="Paxillin_TGFB1I1_LIM_dom1"/>
</dbReference>
<keyword evidence="7 11" id="KW-0862">Zinc</keyword>
<keyword evidence="9 11" id="KW-0440">LIM domain</keyword>
<dbReference type="SUPFAM" id="SSF57716">
    <property type="entry name" value="Glucocorticoid receptor-like (DNA-binding domain)"/>
    <property type="match status" value="5"/>
</dbReference>
<feature type="compositionally biased region" description="Polar residues" evidence="12">
    <location>
        <begin position="49"/>
        <end position="62"/>
    </location>
</feature>
<dbReference type="GO" id="GO:0005925">
    <property type="term" value="C:focal adhesion"/>
    <property type="evidence" value="ECO:0007669"/>
    <property type="project" value="UniProtKB-SubCell"/>
</dbReference>
<evidence type="ECO:0000256" key="7">
    <source>
        <dbReference type="ARBA" id="ARBA00022833"/>
    </source>
</evidence>
<dbReference type="OMA" id="SACFDKL"/>
<dbReference type="PANTHER" id="PTHR24214">
    <property type="entry name" value="PDZ AND LIM DOMAIN PROTEIN ZASP"/>
    <property type="match status" value="1"/>
</dbReference>
<organism evidence="14 15">
    <name type="scientific">Oreochromis aureus</name>
    <name type="common">Israeli tilapia</name>
    <name type="synonym">Chromis aureus</name>
    <dbReference type="NCBI Taxonomy" id="47969"/>
    <lineage>
        <taxon>Eukaryota</taxon>
        <taxon>Metazoa</taxon>
        <taxon>Chordata</taxon>
        <taxon>Craniata</taxon>
        <taxon>Vertebrata</taxon>
        <taxon>Euteleostomi</taxon>
        <taxon>Actinopterygii</taxon>
        <taxon>Neopterygii</taxon>
        <taxon>Teleostei</taxon>
        <taxon>Neoteleostei</taxon>
        <taxon>Acanthomorphata</taxon>
        <taxon>Ovalentaria</taxon>
        <taxon>Cichlomorphae</taxon>
        <taxon>Cichliformes</taxon>
        <taxon>Cichlidae</taxon>
        <taxon>African cichlids</taxon>
        <taxon>Pseudocrenilabrinae</taxon>
        <taxon>Oreochromini</taxon>
        <taxon>Oreochromis</taxon>
    </lineage>
</organism>
<dbReference type="GO" id="GO:0001725">
    <property type="term" value="C:stress fiber"/>
    <property type="evidence" value="ECO:0007669"/>
    <property type="project" value="TreeGrafter"/>
</dbReference>
<dbReference type="RefSeq" id="XP_031591912.1">
    <property type="nucleotide sequence ID" value="XM_031736052.2"/>
</dbReference>
<dbReference type="Pfam" id="PF00412">
    <property type="entry name" value="LIM"/>
    <property type="match status" value="4"/>
</dbReference>
<sequence length="403" mass="44164">MLSEGTKMDELDLLLEELALNPAGSDSVPEKKSNDTTKREVPSEVCIGNTKNGKVSNSSNVYSDVPTPVPAFVEPDSPTQELDLILQDLMGLAQGDLEPPTDPPPLTQKKQTEGGKQESSSSSSSSNTPAASDGKATTQRKKTDMIDDLLGGLSTDLEKIGVRTTAKGHCASCNKCIVGKMITALGEVWHPEHFVCAVCKMELSTTGFFERDGRPYCDKDYHQLFSPRCAYCKGPIMQNIVTALDQTWHPEHFFCAHCGGLFGTEGFLEKDGKPYCCKDFYHLFAPKCSGCGESVRENYLTAANGTWHPECFVCADCLKPFTDGSFMELNGRPLCSLHFHSRQGTLCGGCGKPIIGRCISAMDRKFHPEHFVCAFCLRQLSQGIFKEQKGKPYCSACFDKLFV</sequence>
<dbReference type="GO" id="GO:0061061">
    <property type="term" value="P:muscle structure development"/>
    <property type="evidence" value="ECO:0007669"/>
    <property type="project" value="TreeGrafter"/>
</dbReference>
<keyword evidence="6" id="KW-0677">Repeat</keyword>
<accession>A0A668TY89</accession>
<dbReference type="PANTHER" id="PTHR24214:SF62">
    <property type="entry name" value="LEUPAXIN"/>
    <property type="match status" value="1"/>
</dbReference>
<keyword evidence="15" id="KW-1185">Reference proteome</keyword>
<dbReference type="Gene3D" id="2.10.110.10">
    <property type="entry name" value="Cysteine Rich Protein"/>
    <property type="match status" value="4"/>
</dbReference>
<dbReference type="AlphaFoldDB" id="A0A668TY89"/>
<keyword evidence="5 11" id="KW-0479">Metal-binding</keyword>
<evidence type="ECO:0000256" key="5">
    <source>
        <dbReference type="ARBA" id="ARBA00022723"/>
    </source>
</evidence>
<keyword evidence="10" id="KW-0206">Cytoskeleton</keyword>
<dbReference type="InterPro" id="IPR050604">
    <property type="entry name" value="PDZ-LIM_domain"/>
</dbReference>
<feature type="domain" description="LIM zinc-binding" evidence="13">
    <location>
        <begin position="346"/>
        <end position="403"/>
    </location>
</feature>
<dbReference type="FunFam" id="2.10.110.10:FF:000012">
    <property type="entry name" value="Paxillin isoform 1"/>
    <property type="match status" value="1"/>
</dbReference>
<protein>
    <recommendedName>
        <fullName evidence="13">LIM zinc-binding domain-containing protein</fullName>
    </recommendedName>
</protein>
<dbReference type="GO" id="GO:0051371">
    <property type="term" value="F:muscle alpha-actinin binding"/>
    <property type="evidence" value="ECO:0007669"/>
    <property type="project" value="TreeGrafter"/>
</dbReference>
<evidence type="ECO:0000259" key="13">
    <source>
        <dbReference type="PROSITE" id="PS50023"/>
    </source>
</evidence>
<evidence type="ECO:0000313" key="15">
    <source>
        <dbReference type="Proteomes" id="UP000472276"/>
    </source>
</evidence>
<dbReference type="InterPro" id="IPR001781">
    <property type="entry name" value="Znf_LIM"/>
</dbReference>
<evidence type="ECO:0000256" key="10">
    <source>
        <dbReference type="ARBA" id="ARBA00023212"/>
    </source>
</evidence>
<name>A0A668TY89_OREAU</name>
<dbReference type="GO" id="GO:0030018">
    <property type="term" value="C:Z disc"/>
    <property type="evidence" value="ECO:0007669"/>
    <property type="project" value="TreeGrafter"/>
</dbReference>
<evidence type="ECO:0000256" key="4">
    <source>
        <dbReference type="ARBA" id="ARBA00022553"/>
    </source>
</evidence>
<evidence type="ECO:0000256" key="8">
    <source>
        <dbReference type="ARBA" id="ARBA00022949"/>
    </source>
</evidence>
<proteinExistence type="predicted"/>
<dbReference type="CDD" id="cd09336">
    <property type="entry name" value="LIM1_Paxillin_like"/>
    <property type="match status" value="1"/>
</dbReference>
<reference evidence="14" key="1">
    <citation type="submission" date="2025-08" db="UniProtKB">
        <authorList>
            <consortium name="Ensembl"/>
        </authorList>
    </citation>
    <scope>IDENTIFICATION</scope>
</reference>
<evidence type="ECO:0000256" key="9">
    <source>
        <dbReference type="ARBA" id="ARBA00023038"/>
    </source>
</evidence>
<dbReference type="CDD" id="cd09410">
    <property type="entry name" value="LIM3_Leupaxin"/>
    <property type="match status" value="1"/>
</dbReference>
<keyword evidence="4" id="KW-0597">Phosphoprotein</keyword>
<dbReference type="PROSITE" id="PS00478">
    <property type="entry name" value="LIM_DOMAIN_1"/>
    <property type="match status" value="2"/>
</dbReference>
<dbReference type="GO" id="GO:0046872">
    <property type="term" value="F:metal ion binding"/>
    <property type="evidence" value="ECO:0007669"/>
    <property type="project" value="UniProtKB-KW"/>
</dbReference>
<keyword evidence="3" id="KW-0963">Cytoplasm</keyword>
<feature type="domain" description="LIM zinc-binding" evidence="13">
    <location>
        <begin position="168"/>
        <end position="227"/>
    </location>
</feature>
<evidence type="ECO:0000256" key="12">
    <source>
        <dbReference type="SAM" id="MobiDB-lite"/>
    </source>
</evidence>
<reference evidence="14" key="2">
    <citation type="submission" date="2025-09" db="UniProtKB">
        <authorList>
            <consortium name="Ensembl"/>
        </authorList>
    </citation>
    <scope>IDENTIFICATION</scope>
</reference>
<feature type="domain" description="LIM zinc-binding" evidence="13">
    <location>
        <begin position="286"/>
        <end position="345"/>
    </location>
</feature>
<evidence type="ECO:0000256" key="11">
    <source>
        <dbReference type="PROSITE-ProRule" id="PRU00125"/>
    </source>
</evidence>
<dbReference type="Ensembl" id="ENSOABT00000033298.2">
    <property type="protein sequence ID" value="ENSOABP00000032410.1"/>
    <property type="gene ID" value="ENSOABG00000014918.2"/>
</dbReference>
<dbReference type="Proteomes" id="UP000472276">
    <property type="component" value="Unassembled WGS sequence"/>
</dbReference>
<dbReference type="GO" id="GO:0031941">
    <property type="term" value="C:filamentous actin"/>
    <property type="evidence" value="ECO:0007669"/>
    <property type="project" value="TreeGrafter"/>
</dbReference>
<dbReference type="CDD" id="cd09412">
    <property type="entry name" value="LIM4_Leupaxin"/>
    <property type="match status" value="1"/>
</dbReference>
<feature type="region of interest" description="Disordered" evidence="12">
    <location>
        <begin position="94"/>
        <end position="142"/>
    </location>
</feature>